<evidence type="ECO:0000313" key="1">
    <source>
        <dbReference type="EMBL" id="GEN46707.1"/>
    </source>
</evidence>
<accession>A0A511W6T3</accession>
<dbReference type="SUPFAM" id="SSF54427">
    <property type="entry name" value="NTF2-like"/>
    <property type="match status" value="1"/>
</dbReference>
<dbReference type="InterPro" id="IPR032710">
    <property type="entry name" value="NTF2-like_dom_sf"/>
</dbReference>
<evidence type="ECO:0000313" key="2">
    <source>
        <dbReference type="Proteomes" id="UP000321440"/>
    </source>
</evidence>
<dbReference type="AlphaFoldDB" id="A0A511W6T3"/>
<dbReference type="Proteomes" id="UP000321440">
    <property type="component" value="Unassembled WGS sequence"/>
</dbReference>
<organism evidence="1 2">
    <name type="scientific">Alkalibacillus haloalkaliphilus</name>
    <dbReference type="NCBI Taxonomy" id="94136"/>
    <lineage>
        <taxon>Bacteria</taxon>
        <taxon>Bacillati</taxon>
        <taxon>Bacillota</taxon>
        <taxon>Bacilli</taxon>
        <taxon>Bacillales</taxon>
        <taxon>Bacillaceae</taxon>
        <taxon>Alkalibacillus</taxon>
    </lineage>
</organism>
<dbReference type="RefSeq" id="WP_407642747.1">
    <property type="nucleotide sequence ID" value="NZ_BJYA01000018.1"/>
</dbReference>
<dbReference type="EMBL" id="BJYA01000018">
    <property type="protein sequence ID" value="GEN46707.1"/>
    <property type="molecule type" value="Genomic_DNA"/>
</dbReference>
<sequence>MLTEMTLHNYEIRPLASDVVLSTYYIMDHTRGRKTLRSSIWKYIDDRWQFYFHQGTLTDLELEDLT</sequence>
<keyword evidence="2" id="KW-1185">Reference proteome</keyword>
<reference evidence="1 2" key="1">
    <citation type="submission" date="2019-07" db="EMBL/GenBank/DDBJ databases">
        <title>Whole genome shotgun sequence of Alkalibacillus haloalkaliphilus NBRC 103110.</title>
        <authorList>
            <person name="Hosoyama A."/>
            <person name="Uohara A."/>
            <person name="Ohji S."/>
            <person name="Ichikawa N."/>
        </authorList>
    </citation>
    <scope>NUCLEOTIDE SEQUENCE [LARGE SCALE GENOMIC DNA]</scope>
    <source>
        <strain evidence="1 2">NBRC 103110</strain>
    </source>
</reference>
<evidence type="ECO:0008006" key="3">
    <source>
        <dbReference type="Google" id="ProtNLM"/>
    </source>
</evidence>
<gene>
    <name evidence="1" type="ORF">AHA02nite_24830</name>
</gene>
<name>A0A511W6T3_9BACI</name>
<protein>
    <recommendedName>
        <fullName evidence="3">DUF4440 domain-containing protein</fullName>
    </recommendedName>
</protein>
<comment type="caution">
    <text evidence="1">The sequence shown here is derived from an EMBL/GenBank/DDBJ whole genome shotgun (WGS) entry which is preliminary data.</text>
</comment>
<proteinExistence type="predicted"/>